<name>A0A9P4JZW8_9PLEO</name>
<feature type="signal peptide" evidence="1">
    <location>
        <begin position="1"/>
        <end position="26"/>
    </location>
</feature>
<keyword evidence="3" id="KW-1185">Reference proteome</keyword>
<dbReference type="EMBL" id="ML986706">
    <property type="protein sequence ID" value="KAF2259546.1"/>
    <property type="molecule type" value="Genomic_DNA"/>
</dbReference>
<protein>
    <submittedName>
        <fullName evidence="2">Uncharacterized protein</fullName>
    </submittedName>
</protein>
<sequence>MAPCTGATLRHVLPILAACSLASAAALPHPDTHRGLTHAILSLGVPPKVRDIIPTVSSDDDGTMRALSVGGEDDEDSGPLAFIDSIFKTLATEAWEFLRSLYPGDDSEGDSASGEREMGIPVATEMMTSPTTTVFGDSSEMVVVGLTTVVGTPYTTVLVIPTPAFLFSSSSSSTSEALLTTTTPDASIPESIISKISKLPISGSISSMPTFSILPYPPLSSGHWVNTTSSVMRTGSRVVRPFPTAVLTVKQNYTTVGTIGWPTAISSSTNGTITLKQTSTLLITKIVTPILGTGIGAIGTGPSNTPPALTTTARWQNSSIAVLTSLPSTATGTGTSSFSSLPSGYISTRNQTSRTISTIPGLPSSASLSFTLITTISNLESFPIITPSPTPIFTNTTSTSVAQPTGSLIPFTGRGTLAKLCSLSNISTITLPLLSLFYGPTSNPVLTPLPGCFPQTASLPSLSSTSPPSSSGPMLNCTLLGTEISTCQSHGHHILLTLRASPATLVAGNTLYGSPGSSDLPFGPYFPPTNTWDDASDSTSVNVERNPPPNLFDSEHSPAELALELFAIFGAALPPPQRGYENDRPLGPGVVLDGFDVQIPREWKGTWQGDRFLELAGRLRGLGGMFGGGEVLVGWV</sequence>
<proteinExistence type="predicted"/>
<keyword evidence="1" id="KW-0732">Signal</keyword>
<evidence type="ECO:0000313" key="2">
    <source>
        <dbReference type="EMBL" id="KAF2259546.1"/>
    </source>
</evidence>
<evidence type="ECO:0000256" key="1">
    <source>
        <dbReference type="SAM" id="SignalP"/>
    </source>
</evidence>
<dbReference type="OrthoDB" id="6020543at2759"/>
<dbReference type="AlphaFoldDB" id="A0A9P4JZW8"/>
<organism evidence="2 3">
    <name type="scientific">Lojkania enalia</name>
    <dbReference type="NCBI Taxonomy" id="147567"/>
    <lineage>
        <taxon>Eukaryota</taxon>
        <taxon>Fungi</taxon>
        <taxon>Dikarya</taxon>
        <taxon>Ascomycota</taxon>
        <taxon>Pezizomycotina</taxon>
        <taxon>Dothideomycetes</taxon>
        <taxon>Pleosporomycetidae</taxon>
        <taxon>Pleosporales</taxon>
        <taxon>Pleosporales incertae sedis</taxon>
        <taxon>Lojkania</taxon>
    </lineage>
</organism>
<comment type="caution">
    <text evidence="2">The sequence shown here is derived from an EMBL/GenBank/DDBJ whole genome shotgun (WGS) entry which is preliminary data.</text>
</comment>
<dbReference type="Proteomes" id="UP000800093">
    <property type="component" value="Unassembled WGS sequence"/>
</dbReference>
<evidence type="ECO:0000313" key="3">
    <source>
        <dbReference type="Proteomes" id="UP000800093"/>
    </source>
</evidence>
<accession>A0A9P4JZW8</accession>
<gene>
    <name evidence="2" type="ORF">CC78DRAFT_571784</name>
</gene>
<feature type="chain" id="PRO_5040174044" evidence="1">
    <location>
        <begin position="27"/>
        <end position="636"/>
    </location>
</feature>
<reference evidence="3" key="1">
    <citation type="journal article" date="2020" name="Stud. Mycol.">
        <title>101 Dothideomycetes genomes: A test case for predicting lifestyles and emergence of pathogens.</title>
        <authorList>
            <person name="Haridas S."/>
            <person name="Albert R."/>
            <person name="Binder M."/>
            <person name="Bloem J."/>
            <person name="LaButti K."/>
            <person name="Salamov A."/>
            <person name="Andreopoulos B."/>
            <person name="Baker S."/>
            <person name="Barry K."/>
            <person name="Bills G."/>
            <person name="Bluhm B."/>
            <person name="Cannon C."/>
            <person name="Castanera R."/>
            <person name="Culley D."/>
            <person name="Daum C."/>
            <person name="Ezra D."/>
            <person name="Gonzalez J."/>
            <person name="Henrissat B."/>
            <person name="Kuo A."/>
            <person name="Liang C."/>
            <person name="Lipzen A."/>
            <person name="Lutzoni F."/>
            <person name="Magnuson J."/>
            <person name="Mondo S."/>
            <person name="Nolan M."/>
            <person name="Ohm R."/>
            <person name="Pangilinan J."/>
            <person name="Park H.-J."/>
            <person name="Ramirez L."/>
            <person name="Alfaro M."/>
            <person name="Sun H."/>
            <person name="Tritt A."/>
            <person name="Yoshinaga Y."/>
            <person name="Zwiers L.-H."/>
            <person name="Turgeon B."/>
            <person name="Goodwin S."/>
            <person name="Spatafora J."/>
            <person name="Crous P."/>
            <person name="Grigoriev I."/>
        </authorList>
    </citation>
    <scope>NUCLEOTIDE SEQUENCE [LARGE SCALE GENOMIC DNA]</scope>
    <source>
        <strain evidence="3">CBS 304.66</strain>
    </source>
</reference>